<protein>
    <submittedName>
        <fullName evidence="3">Porin</fullName>
    </submittedName>
</protein>
<dbReference type="Proteomes" id="UP000022447">
    <property type="component" value="Unassembled WGS sequence"/>
</dbReference>
<dbReference type="eggNOG" id="COG3203">
    <property type="taxonomic scope" value="Bacteria"/>
</dbReference>
<gene>
    <name evidence="3" type="ORF">OCH239_16420</name>
</gene>
<feature type="signal peptide" evidence="1">
    <location>
        <begin position="1"/>
        <end position="20"/>
    </location>
</feature>
<comment type="caution">
    <text evidence="3">The sequence shown here is derived from an EMBL/GenBank/DDBJ whole genome shotgun (WGS) entry which is preliminary data.</text>
</comment>
<evidence type="ECO:0000313" key="4">
    <source>
        <dbReference type="Proteomes" id="UP000022447"/>
    </source>
</evidence>
<dbReference type="Gene3D" id="2.40.160.10">
    <property type="entry name" value="Porin"/>
    <property type="match status" value="1"/>
</dbReference>
<dbReference type="InterPro" id="IPR033900">
    <property type="entry name" value="Gram_neg_porin_domain"/>
</dbReference>
<keyword evidence="1" id="KW-0732">Signal</keyword>
<dbReference type="AlphaFoldDB" id="X7EHP2"/>
<dbReference type="EMBL" id="JALZ01000005">
    <property type="protein sequence ID" value="ETX15407.1"/>
    <property type="molecule type" value="Genomic_DNA"/>
</dbReference>
<dbReference type="InterPro" id="IPR023614">
    <property type="entry name" value="Porin_dom_sf"/>
</dbReference>
<dbReference type="GO" id="GO:0015288">
    <property type="term" value="F:porin activity"/>
    <property type="evidence" value="ECO:0007669"/>
    <property type="project" value="InterPro"/>
</dbReference>
<accession>X7EHP2</accession>
<sequence length="344" mass="35520">MKKILLASTALVATAGVASAQDLGVALSGSAEMGIFDNGNDNSQFFTDLDVTFTMTGETDNGLSFGATIDLDEAADRGEPGRFESPDVQGGENMFVSYGGATLTMGDTDGAMDAVMPEMALAGGSLADDETAHGGFDDQDGHILLGTDSGLSFDGAGDGQIARFDYSYSAFTFSVSAEQLNNGDGIDYLGVDSGDSVYGLGVSYAGDFSGVAVEAGLGWQTISDFADTYGIAATAGLASGVSFGATYSKTNLEDDVVTVAGLSDDSIDHYGLGLGYEMNQFEIGVNYGKYESDDYEVSGYGLAASYDFGGGLEMQAGYGNTEADDDLFDDDGFDTYSIGLSMSF</sequence>
<evidence type="ECO:0000259" key="2">
    <source>
        <dbReference type="Pfam" id="PF13609"/>
    </source>
</evidence>
<proteinExistence type="predicted"/>
<feature type="domain" description="Porin" evidence="2">
    <location>
        <begin position="7"/>
        <end position="325"/>
    </location>
</feature>
<dbReference type="OrthoDB" id="7326315at2"/>
<name>X7EHP2_9RHOB</name>
<reference evidence="3 4" key="1">
    <citation type="submission" date="2014-01" db="EMBL/GenBank/DDBJ databases">
        <title>Roseivivax halodurans JCM 10272 Genome Sequencing.</title>
        <authorList>
            <person name="Lai Q."/>
            <person name="Li G."/>
            <person name="Shao Z."/>
        </authorList>
    </citation>
    <scope>NUCLEOTIDE SEQUENCE [LARGE SCALE GENOMIC DNA]</scope>
    <source>
        <strain evidence="3 4">JCM 10272</strain>
    </source>
</reference>
<dbReference type="STRING" id="1449350.OCH239_16420"/>
<evidence type="ECO:0000256" key="1">
    <source>
        <dbReference type="SAM" id="SignalP"/>
    </source>
</evidence>
<evidence type="ECO:0000313" key="3">
    <source>
        <dbReference type="EMBL" id="ETX15407.1"/>
    </source>
</evidence>
<feature type="chain" id="PRO_5004977695" evidence="1">
    <location>
        <begin position="21"/>
        <end position="344"/>
    </location>
</feature>
<organism evidence="3 4">
    <name type="scientific">Roseivivax halodurans JCM 10272</name>
    <dbReference type="NCBI Taxonomy" id="1449350"/>
    <lineage>
        <taxon>Bacteria</taxon>
        <taxon>Pseudomonadati</taxon>
        <taxon>Pseudomonadota</taxon>
        <taxon>Alphaproteobacteria</taxon>
        <taxon>Rhodobacterales</taxon>
        <taxon>Roseobacteraceae</taxon>
        <taxon>Roseivivax</taxon>
    </lineage>
</organism>
<keyword evidence="4" id="KW-1185">Reference proteome</keyword>
<dbReference type="SUPFAM" id="SSF56935">
    <property type="entry name" value="Porins"/>
    <property type="match status" value="1"/>
</dbReference>
<dbReference type="RefSeq" id="WP_037260217.1">
    <property type="nucleotide sequence ID" value="NZ_JALZ01000005.1"/>
</dbReference>
<dbReference type="GO" id="GO:0016020">
    <property type="term" value="C:membrane"/>
    <property type="evidence" value="ECO:0007669"/>
    <property type="project" value="InterPro"/>
</dbReference>
<dbReference type="Pfam" id="PF13609">
    <property type="entry name" value="Porin_4"/>
    <property type="match status" value="1"/>
</dbReference>